<dbReference type="GO" id="GO:0000177">
    <property type="term" value="C:cytoplasmic exosome (RNase complex)"/>
    <property type="evidence" value="ECO:0007669"/>
    <property type="project" value="TreeGrafter"/>
</dbReference>
<dbReference type="GO" id="GO:0071028">
    <property type="term" value="P:nuclear mRNA surveillance"/>
    <property type="evidence" value="ECO:0007669"/>
    <property type="project" value="TreeGrafter"/>
</dbReference>
<dbReference type="SUPFAM" id="SSF55666">
    <property type="entry name" value="Ribonuclease PH domain 2-like"/>
    <property type="match status" value="1"/>
</dbReference>
<dbReference type="GO" id="GO:0035925">
    <property type="term" value="F:mRNA 3'-UTR AU-rich region binding"/>
    <property type="evidence" value="ECO:0007669"/>
    <property type="project" value="TreeGrafter"/>
</dbReference>
<dbReference type="InterPro" id="IPR000639">
    <property type="entry name" value="Epox_hydrolase-like"/>
</dbReference>
<dbReference type="InterPro" id="IPR001247">
    <property type="entry name" value="ExoRNase_PH_dom1"/>
</dbReference>
<feature type="compositionally biased region" description="Acidic residues" evidence="10">
    <location>
        <begin position="588"/>
        <end position="604"/>
    </location>
</feature>
<dbReference type="InterPro" id="IPR020568">
    <property type="entry name" value="Ribosomal_Su5_D2-typ_SF"/>
</dbReference>
<evidence type="ECO:0000256" key="6">
    <source>
        <dbReference type="ARBA" id="ARBA00022835"/>
    </source>
</evidence>
<dbReference type="Gene3D" id="3.40.50.1820">
    <property type="entry name" value="alpha/beta hydrolase"/>
    <property type="match status" value="1"/>
</dbReference>
<dbReference type="RefSeq" id="XP_049145118.1">
    <property type="nucleotide sequence ID" value="XM_049287975.1"/>
</dbReference>
<organism evidence="13 14">
    <name type="scientific">Colletotrichum lupini</name>
    <dbReference type="NCBI Taxonomy" id="145971"/>
    <lineage>
        <taxon>Eukaryota</taxon>
        <taxon>Fungi</taxon>
        <taxon>Dikarya</taxon>
        <taxon>Ascomycota</taxon>
        <taxon>Pezizomycotina</taxon>
        <taxon>Sordariomycetes</taxon>
        <taxon>Hypocreomycetidae</taxon>
        <taxon>Glomerellales</taxon>
        <taxon>Glomerellaceae</taxon>
        <taxon>Colletotrichum</taxon>
        <taxon>Colletotrichum acutatum species complex</taxon>
    </lineage>
</organism>
<reference evidence="13" key="1">
    <citation type="journal article" date="2021" name="Mol. Plant Microbe Interact.">
        <title>Complete Genome Sequence of the Plant-Pathogenic Fungus Colletotrichum lupini.</title>
        <authorList>
            <person name="Baroncelli R."/>
            <person name="Pensec F."/>
            <person name="Da Lio D."/>
            <person name="Boufleur T."/>
            <person name="Vicente I."/>
            <person name="Sarrocco S."/>
            <person name="Picot A."/>
            <person name="Baraldi E."/>
            <person name="Sukno S."/>
            <person name="Thon M."/>
            <person name="Le Floch G."/>
        </authorList>
    </citation>
    <scope>NUCLEOTIDE SEQUENCE</scope>
    <source>
        <strain evidence="13">IMI 504893</strain>
    </source>
</reference>
<evidence type="ECO:0000256" key="9">
    <source>
        <dbReference type="ARBA" id="ARBA00030617"/>
    </source>
</evidence>
<evidence type="ECO:0000259" key="12">
    <source>
        <dbReference type="Pfam" id="PF01138"/>
    </source>
</evidence>
<dbReference type="InterPro" id="IPR027408">
    <property type="entry name" value="PNPase/RNase_PH_dom_sf"/>
</dbReference>
<dbReference type="InterPro" id="IPR036345">
    <property type="entry name" value="ExoRNase_PH_dom2_sf"/>
</dbReference>
<keyword evidence="13" id="KW-0540">Nuclease</keyword>
<keyword evidence="13" id="KW-0269">Exonuclease</keyword>
<feature type="domain" description="AB hydrolase-1" evidence="11">
    <location>
        <begin position="35"/>
        <end position="153"/>
    </location>
</feature>
<feature type="region of interest" description="Disordered" evidence="10">
    <location>
        <begin position="584"/>
        <end position="604"/>
    </location>
</feature>
<comment type="subcellular location">
    <subcellularLocation>
        <location evidence="1">Cytoplasm</location>
    </subcellularLocation>
    <subcellularLocation>
        <location evidence="2">Nucleus</location>
        <location evidence="2">Nucleolus</location>
    </subcellularLocation>
</comment>
<keyword evidence="5" id="KW-0698">rRNA processing</keyword>
<evidence type="ECO:0000313" key="14">
    <source>
        <dbReference type="Proteomes" id="UP000830671"/>
    </source>
</evidence>
<accession>A0A9Q8WHE5</accession>
<evidence type="ECO:0000256" key="2">
    <source>
        <dbReference type="ARBA" id="ARBA00004604"/>
    </source>
</evidence>
<dbReference type="PANTHER" id="PTHR11097:SF9">
    <property type="entry name" value="EXOSOME COMPLEX COMPONENT RRP43"/>
    <property type="match status" value="1"/>
</dbReference>
<keyword evidence="4" id="KW-0963">Cytoplasm</keyword>
<name>A0A9Q8WHE5_9PEZI</name>
<dbReference type="GO" id="GO:0005730">
    <property type="term" value="C:nucleolus"/>
    <property type="evidence" value="ECO:0007669"/>
    <property type="project" value="UniProtKB-SubCell"/>
</dbReference>
<dbReference type="PRINTS" id="PR00111">
    <property type="entry name" value="ABHYDROLASE"/>
</dbReference>
<dbReference type="GO" id="GO:0071035">
    <property type="term" value="P:nuclear polyadenylation-dependent rRNA catabolic process"/>
    <property type="evidence" value="ECO:0007669"/>
    <property type="project" value="TreeGrafter"/>
</dbReference>
<protein>
    <recommendedName>
        <fullName evidence="9">Ribosomal RNA-processing protein 43</fullName>
    </recommendedName>
</protein>
<comment type="similarity">
    <text evidence="3">Belongs to the RNase PH family.</text>
</comment>
<dbReference type="Gene3D" id="3.30.230.70">
    <property type="entry name" value="GHMP Kinase, N-terminal domain"/>
    <property type="match status" value="1"/>
</dbReference>
<keyword evidence="7" id="KW-0694">RNA-binding</keyword>
<feature type="domain" description="Exoribonuclease phosphorolytic" evidence="12">
    <location>
        <begin position="463"/>
        <end position="648"/>
    </location>
</feature>
<dbReference type="SUPFAM" id="SSF53474">
    <property type="entry name" value="alpha/beta-Hydrolases"/>
    <property type="match status" value="1"/>
</dbReference>
<dbReference type="InterPro" id="IPR029058">
    <property type="entry name" value="AB_hydrolase_fold"/>
</dbReference>
<evidence type="ECO:0000256" key="10">
    <source>
        <dbReference type="SAM" id="MobiDB-lite"/>
    </source>
</evidence>
<dbReference type="PANTHER" id="PTHR11097">
    <property type="entry name" value="EXOSOME COMPLEX EXONUCLEASE RIBOSOMAL RNA PROCESSING PROTEIN"/>
    <property type="match status" value="1"/>
</dbReference>
<dbReference type="Pfam" id="PF01138">
    <property type="entry name" value="RNase_PH"/>
    <property type="match status" value="1"/>
</dbReference>
<dbReference type="GO" id="GO:0034476">
    <property type="term" value="P:U5 snRNA 3'-end processing"/>
    <property type="evidence" value="ECO:0007669"/>
    <property type="project" value="TreeGrafter"/>
</dbReference>
<dbReference type="GO" id="GO:0034475">
    <property type="term" value="P:U4 snRNA 3'-end processing"/>
    <property type="evidence" value="ECO:0007669"/>
    <property type="project" value="TreeGrafter"/>
</dbReference>
<evidence type="ECO:0000256" key="3">
    <source>
        <dbReference type="ARBA" id="ARBA00006678"/>
    </source>
</evidence>
<dbReference type="SUPFAM" id="SSF54211">
    <property type="entry name" value="Ribosomal protein S5 domain 2-like"/>
    <property type="match status" value="1"/>
</dbReference>
<dbReference type="AlphaFoldDB" id="A0A9Q8WHE5"/>
<dbReference type="GeneID" id="73342985"/>
<dbReference type="InterPro" id="IPR050590">
    <property type="entry name" value="Exosome_comp_Rrp42_subfam"/>
</dbReference>
<keyword evidence="13" id="KW-0378">Hydrolase</keyword>
<evidence type="ECO:0000259" key="11">
    <source>
        <dbReference type="Pfam" id="PF00561"/>
    </source>
</evidence>
<keyword evidence="14" id="KW-1185">Reference proteome</keyword>
<dbReference type="GO" id="GO:0016075">
    <property type="term" value="P:rRNA catabolic process"/>
    <property type="evidence" value="ECO:0007669"/>
    <property type="project" value="TreeGrafter"/>
</dbReference>
<dbReference type="Proteomes" id="UP000830671">
    <property type="component" value="Chromosome 4"/>
</dbReference>
<gene>
    <name evidence="13" type="ORF">CLUP02_08994</name>
</gene>
<evidence type="ECO:0000256" key="8">
    <source>
        <dbReference type="ARBA" id="ARBA00023242"/>
    </source>
</evidence>
<dbReference type="KEGG" id="clup:CLUP02_08994"/>
<dbReference type="EMBL" id="CP019476">
    <property type="protein sequence ID" value="UQC83499.1"/>
    <property type="molecule type" value="Genomic_DNA"/>
</dbReference>
<keyword evidence="8" id="KW-0539">Nucleus</keyword>
<evidence type="ECO:0000256" key="5">
    <source>
        <dbReference type="ARBA" id="ARBA00022552"/>
    </source>
</evidence>
<proteinExistence type="inferred from homology"/>
<keyword evidence="6" id="KW-0271">Exosome</keyword>
<dbReference type="GO" id="GO:0000467">
    <property type="term" value="P:exonucleolytic trimming to generate mature 3'-end of 5.8S rRNA from tricistronic rRNA transcript (SSU-rRNA, 5.8S rRNA, LSU-rRNA)"/>
    <property type="evidence" value="ECO:0007669"/>
    <property type="project" value="TreeGrafter"/>
</dbReference>
<dbReference type="Pfam" id="PF00561">
    <property type="entry name" value="Abhydrolase_1"/>
    <property type="match status" value="1"/>
</dbReference>
<dbReference type="GO" id="GO:0071038">
    <property type="term" value="P:TRAMP-dependent tRNA surveillance pathway"/>
    <property type="evidence" value="ECO:0007669"/>
    <property type="project" value="TreeGrafter"/>
</dbReference>
<dbReference type="InterPro" id="IPR000073">
    <property type="entry name" value="AB_hydrolase_1"/>
</dbReference>
<dbReference type="PRINTS" id="PR00412">
    <property type="entry name" value="EPOXHYDRLASE"/>
</dbReference>
<evidence type="ECO:0000256" key="1">
    <source>
        <dbReference type="ARBA" id="ARBA00004496"/>
    </source>
</evidence>
<evidence type="ECO:0000256" key="7">
    <source>
        <dbReference type="ARBA" id="ARBA00022884"/>
    </source>
</evidence>
<dbReference type="GO" id="GO:0000176">
    <property type="term" value="C:nuclear exosome (RNase complex)"/>
    <property type="evidence" value="ECO:0007669"/>
    <property type="project" value="TreeGrafter"/>
</dbReference>
<dbReference type="GO" id="GO:0034473">
    <property type="term" value="P:U1 snRNA 3'-end processing"/>
    <property type="evidence" value="ECO:0007669"/>
    <property type="project" value="TreeGrafter"/>
</dbReference>
<sequence>MSAVTKFGFEFQTATINGVEYNYIHAEPAGKVVGTIFLIHGWPDMSLGWRNQIPYLLSKGLRVIAPDMMGYGGTDAPADVNYYTFKRASDDIAALASHLGLSRIILGGHDWGGAVVYRAALWHPELISAFFVISTPFAPPRLAYVDQATALPTLHYQLQFRTDAVQDYIGLGDVQNATRVRQILNTIYGVKLPSGASAFNSSGAGFDFDLLDGVTTDTPLLSEEELDYYVENYAGGDPFNRTLNWYRTGELNWQDELALIPSNATAYTAKYSQPALYIGGSLDSALPPILSTGMETYFDSLSRGEVNGTHWVMWEKPEDVNGYVGNWLSSSRSGFAVIGDMSAEEGLAWESHGKDNDAYDYENQYIIEAYYHCTNEFPEHAALSLHPTSDKSEAILQIVCASIERILCFPVVPKDITTMATSKGLPRDTFAKLSPHPFLLANLQPPAPANAARSNGRAPNEARIPNVNTSSLTHANGSAVVRTGDTTVICGVRAETLLASDIPNFRTAANLDDENGKPSSELKDYDLLVPNIELATGCAPQFLPGVPPTTLAQTLSTRVYSLLHSSNLVDPEDLRIWYTRPAEKAEMEGDDGDDKMDEDEDEEKSEGERVVMAYWVLYIDIFFISFDGNPFDIAWAAILAALRDTTIPIARWDADREMVVCSRESPKPLTLHGFPIACTAGVFTGKETTDRPAAGKFWTLVDPDRLEESLCDEEVTAVVDRSEGETKVLAISKHGGTVLQPQLIREFVGVAERRWEQFYKAMA</sequence>
<dbReference type="GO" id="GO:0004527">
    <property type="term" value="F:exonuclease activity"/>
    <property type="evidence" value="ECO:0007669"/>
    <property type="project" value="UniProtKB-KW"/>
</dbReference>
<evidence type="ECO:0000256" key="4">
    <source>
        <dbReference type="ARBA" id="ARBA00022490"/>
    </source>
</evidence>
<evidence type="ECO:0000313" key="13">
    <source>
        <dbReference type="EMBL" id="UQC83499.1"/>
    </source>
</evidence>